<comment type="subcellular location">
    <subcellularLocation>
        <location evidence="1">Cell outer membrane</location>
    </subcellularLocation>
</comment>
<evidence type="ECO:0000313" key="5">
    <source>
        <dbReference type="EMBL" id="NLS13704.1"/>
    </source>
</evidence>
<dbReference type="InterPro" id="IPR006665">
    <property type="entry name" value="OmpA-like"/>
</dbReference>
<dbReference type="Pfam" id="PF18393">
    <property type="entry name" value="MotY_N"/>
    <property type="match status" value="1"/>
</dbReference>
<sequence length="289" mass="32626">MDLSHWSSESNKFFCELKSEFSGGKFFFRAEPGNKLMATLEYKNNEIAYQSAGIYIQSPPWNNHFQETFVASHHRMSRQSMLFQNDIERLLNAMAQGQWLNIQAHAGEVNPRHSVKNANVSGRFELPIIRINAPLEAFKQCRNALPGMNYQDARTVTLGFAIGQTQLSSAQRATLRDFLSYLVLDDAVTHVLIDGHTDSYGPKLVNLKVSRDRAQQVSDYLQTQGLNAKKIQVRAHGERYPLVSNNSAEGRNKNRRVVVRLVRRDEAISIKESVPPTIGPQIQATAVVE</sequence>
<dbReference type="Gene3D" id="2.60.40.2540">
    <property type="match status" value="1"/>
</dbReference>
<dbReference type="GO" id="GO:0009279">
    <property type="term" value="C:cell outer membrane"/>
    <property type="evidence" value="ECO:0007669"/>
    <property type="project" value="UniProtKB-SubCell"/>
</dbReference>
<dbReference type="Pfam" id="PF00691">
    <property type="entry name" value="OmpA"/>
    <property type="match status" value="1"/>
</dbReference>
<dbReference type="SUPFAM" id="SSF103088">
    <property type="entry name" value="OmpA-like"/>
    <property type="match status" value="1"/>
</dbReference>
<dbReference type="AlphaFoldDB" id="A0A7X8YHG4"/>
<dbReference type="PRINTS" id="PR01023">
    <property type="entry name" value="NAFLGMOTY"/>
</dbReference>
<protein>
    <submittedName>
        <fullName evidence="5">OmpA family protein</fullName>
    </submittedName>
</protein>
<keyword evidence="6" id="KW-1185">Reference proteome</keyword>
<dbReference type="PANTHER" id="PTHR30329">
    <property type="entry name" value="STATOR ELEMENT OF FLAGELLAR MOTOR COMPLEX"/>
    <property type="match status" value="1"/>
</dbReference>
<evidence type="ECO:0000256" key="1">
    <source>
        <dbReference type="ARBA" id="ARBA00004442"/>
    </source>
</evidence>
<accession>A0A7X8YHG4</accession>
<dbReference type="InterPro" id="IPR036737">
    <property type="entry name" value="OmpA-like_sf"/>
</dbReference>
<keyword evidence="2 3" id="KW-0472">Membrane</keyword>
<evidence type="ECO:0000313" key="6">
    <source>
        <dbReference type="Proteomes" id="UP000535589"/>
    </source>
</evidence>
<dbReference type="CDD" id="cd07185">
    <property type="entry name" value="OmpA_C-like"/>
    <property type="match status" value="1"/>
</dbReference>
<dbReference type="Gene3D" id="3.30.1330.60">
    <property type="entry name" value="OmpA-like domain"/>
    <property type="match status" value="1"/>
</dbReference>
<evidence type="ECO:0000259" key="4">
    <source>
        <dbReference type="PROSITE" id="PS51123"/>
    </source>
</evidence>
<comment type="caution">
    <text evidence="5">The sequence shown here is derived from an EMBL/GenBank/DDBJ whole genome shotgun (WGS) entry which is preliminary data.</text>
</comment>
<dbReference type="PANTHER" id="PTHR30329:SF17">
    <property type="entry name" value="LIPOPROTEIN YFIB-RELATED"/>
    <property type="match status" value="1"/>
</dbReference>
<name>A0A7X8YHG4_9VIBR</name>
<reference evidence="5 6" key="1">
    <citation type="submission" date="2020-04" db="EMBL/GenBank/DDBJ databases">
        <title>Vibrio sp. SM6, a novel species isolated from seawater.</title>
        <authorList>
            <person name="Wang X."/>
        </authorList>
    </citation>
    <scope>NUCLEOTIDE SEQUENCE [LARGE SCALE GENOMIC DNA]</scope>
    <source>
        <strain evidence="5 6">SM6</strain>
    </source>
</reference>
<dbReference type="EMBL" id="JABAIK010000011">
    <property type="protein sequence ID" value="NLS13704.1"/>
    <property type="molecule type" value="Genomic_DNA"/>
</dbReference>
<proteinExistence type="predicted"/>
<dbReference type="InterPro" id="IPR041544">
    <property type="entry name" value="MotY_N"/>
</dbReference>
<feature type="domain" description="OmpA-like" evidence="4">
    <location>
        <begin position="147"/>
        <end position="265"/>
    </location>
</feature>
<evidence type="ECO:0000256" key="2">
    <source>
        <dbReference type="ARBA" id="ARBA00023136"/>
    </source>
</evidence>
<gene>
    <name evidence="5" type="ORF">HGP28_12455</name>
</gene>
<organism evidence="5 6">
    <name type="scientific">Vibrio agarilyticus</name>
    <dbReference type="NCBI Taxonomy" id="2726741"/>
    <lineage>
        <taxon>Bacteria</taxon>
        <taxon>Pseudomonadati</taxon>
        <taxon>Pseudomonadota</taxon>
        <taxon>Gammaproteobacteria</taxon>
        <taxon>Vibrionales</taxon>
        <taxon>Vibrionaceae</taxon>
        <taxon>Vibrio</taxon>
    </lineage>
</organism>
<evidence type="ECO:0000256" key="3">
    <source>
        <dbReference type="PROSITE-ProRule" id="PRU00473"/>
    </source>
</evidence>
<dbReference type="InterPro" id="IPR006664">
    <property type="entry name" value="OMP_bac"/>
</dbReference>
<dbReference type="Proteomes" id="UP000535589">
    <property type="component" value="Unassembled WGS sequence"/>
</dbReference>
<dbReference type="PROSITE" id="PS51123">
    <property type="entry name" value="OMPA_2"/>
    <property type="match status" value="1"/>
</dbReference>
<dbReference type="InterPro" id="IPR050330">
    <property type="entry name" value="Bact_OuterMem_StrucFunc"/>
</dbReference>
<dbReference type="PRINTS" id="PR01021">
    <property type="entry name" value="OMPADOMAIN"/>
</dbReference>